<dbReference type="Gene3D" id="3.40.190.290">
    <property type="match status" value="1"/>
</dbReference>
<proteinExistence type="inferred from homology"/>
<keyword evidence="2" id="KW-0805">Transcription regulation</keyword>
<dbReference type="RefSeq" id="WP_269579820.1">
    <property type="nucleotide sequence ID" value="NZ_CP114588.1"/>
</dbReference>
<dbReference type="GO" id="GO:0043565">
    <property type="term" value="F:sequence-specific DNA binding"/>
    <property type="evidence" value="ECO:0007669"/>
    <property type="project" value="TreeGrafter"/>
</dbReference>
<dbReference type="AlphaFoldDB" id="A0AA47KMI7"/>
<accession>A0AA47KMI7</accession>
<dbReference type="GO" id="GO:0003700">
    <property type="term" value="F:DNA-binding transcription factor activity"/>
    <property type="evidence" value="ECO:0007669"/>
    <property type="project" value="InterPro"/>
</dbReference>
<dbReference type="Pfam" id="PF00126">
    <property type="entry name" value="HTH_1"/>
    <property type="match status" value="1"/>
</dbReference>
<organism evidence="6 7">
    <name type="scientific">Salinivibrio kushneri</name>
    <dbReference type="NCBI Taxonomy" id="1908198"/>
    <lineage>
        <taxon>Bacteria</taxon>
        <taxon>Pseudomonadati</taxon>
        <taxon>Pseudomonadota</taxon>
        <taxon>Gammaproteobacteria</taxon>
        <taxon>Vibrionales</taxon>
        <taxon>Vibrionaceae</taxon>
        <taxon>Salinivibrio</taxon>
    </lineage>
</organism>
<evidence type="ECO:0000256" key="1">
    <source>
        <dbReference type="ARBA" id="ARBA00009437"/>
    </source>
</evidence>
<comment type="similarity">
    <text evidence="1">Belongs to the LysR transcriptional regulatory family.</text>
</comment>
<evidence type="ECO:0000313" key="6">
    <source>
        <dbReference type="EMBL" id="WBA09715.1"/>
    </source>
</evidence>
<evidence type="ECO:0000313" key="7">
    <source>
        <dbReference type="Proteomes" id="UP001164748"/>
    </source>
</evidence>
<dbReference type="GO" id="GO:0006351">
    <property type="term" value="P:DNA-templated transcription"/>
    <property type="evidence" value="ECO:0007669"/>
    <property type="project" value="TreeGrafter"/>
</dbReference>
<gene>
    <name evidence="6" type="ORF">N8M53_05850</name>
</gene>
<protein>
    <submittedName>
        <fullName evidence="6">LysR family transcriptional regulator</fullName>
    </submittedName>
</protein>
<dbReference type="Pfam" id="PF03466">
    <property type="entry name" value="LysR_substrate"/>
    <property type="match status" value="1"/>
</dbReference>
<dbReference type="CDD" id="cd08422">
    <property type="entry name" value="PBP2_CrgA_like"/>
    <property type="match status" value="1"/>
</dbReference>
<evidence type="ECO:0000256" key="2">
    <source>
        <dbReference type="ARBA" id="ARBA00023015"/>
    </source>
</evidence>
<dbReference type="InterPro" id="IPR005119">
    <property type="entry name" value="LysR_subst-bd"/>
</dbReference>
<reference evidence="6" key="1">
    <citation type="submission" date="2022-09" db="EMBL/GenBank/DDBJ databases">
        <authorList>
            <person name="Li Z.-J."/>
        </authorList>
    </citation>
    <scope>NUCLEOTIDE SEQUENCE</scope>
    <source>
        <strain evidence="6">TGB11</strain>
    </source>
</reference>
<dbReference type="PRINTS" id="PR00039">
    <property type="entry name" value="HTHLYSR"/>
</dbReference>
<dbReference type="Gene3D" id="1.10.10.10">
    <property type="entry name" value="Winged helix-like DNA-binding domain superfamily/Winged helix DNA-binding domain"/>
    <property type="match status" value="1"/>
</dbReference>
<evidence type="ECO:0000259" key="5">
    <source>
        <dbReference type="PROSITE" id="PS50931"/>
    </source>
</evidence>
<dbReference type="SUPFAM" id="SSF53850">
    <property type="entry name" value="Periplasmic binding protein-like II"/>
    <property type="match status" value="1"/>
</dbReference>
<name>A0AA47KMI7_9GAMM</name>
<keyword evidence="3" id="KW-0238">DNA-binding</keyword>
<keyword evidence="4" id="KW-0804">Transcription</keyword>
<sequence>MKPNYSLDDLRCFCTVAQLGSFKAAAQQLAMPQSTLSRRIRQLEQDLALRLLNRDAHRISLTQIGHRYFDRAAGLFDELQALNDDLVSEKHHPQGKIRISAPINAGKQFLRRVFFDFMREYPEIQLDLNFSNSLIDIEAEGMDVVFRVGNPVVENWIARPLTDIHFILCASPDSDYHDVRSPNDLSGQPVVICHPMTVWELTHHQTGEAFDYQATTGIRAEVDEIEMLTHAVQAGFGIGYIPDYSALPLIEQGELQRVLPQWCSRARTLFLLYRDREQVPLRVRLLVEFVLARFTSS</sequence>
<evidence type="ECO:0000256" key="4">
    <source>
        <dbReference type="ARBA" id="ARBA00023163"/>
    </source>
</evidence>
<dbReference type="PANTHER" id="PTHR30537">
    <property type="entry name" value="HTH-TYPE TRANSCRIPTIONAL REGULATOR"/>
    <property type="match status" value="1"/>
</dbReference>
<feature type="domain" description="HTH lysR-type" evidence="5">
    <location>
        <begin position="5"/>
        <end position="62"/>
    </location>
</feature>
<dbReference type="Proteomes" id="UP001164748">
    <property type="component" value="Chromosome"/>
</dbReference>
<dbReference type="InterPro" id="IPR058163">
    <property type="entry name" value="LysR-type_TF_proteobact-type"/>
</dbReference>
<evidence type="ECO:0000256" key="3">
    <source>
        <dbReference type="ARBA" id="ARBA00023125"/>
    </source>
</evidence>
<dbReference type="EMBL" id="CP114588">
    <property type="protein sequence ID" value="WBA09715.1"/>
    <property type="molecule type" value="Genomic_DNA"/>
</dbReference>
<dbReference type="FunFam" id="1.10.10.10:FF:000001">
    <property type="entry name" value="LysR family transcriptional regulator"/>
    <property type="match status" value="1"/>
</dbReference>
<dbReference type="InterPro" id="IPR036390">
    <property type="entry name" value="WH_DNA-bd_sf"/>
</dbReference>
<dbReference type="InterPro" id="IPR000847">
    <property type="entry name" value="LysR_HTH_N"/>
</dbReference>
<dbReference type="SUPFAM" id="SSF46785">
    <property type="entry name" value="Winged helix' DNA-binding domain"/>
    <property type="match status" value="1"/>
</dbReference>
<dbReference type="PROSITE" id="PS50931">
    <property type="entry name" value="HTH_LYSR"/>
    <property type="match status" value="1"/>
</dbReference>
<dbReference type="InterPro" id="IPR036388">
    <property type="entry name" value="WH-like_DNA-bd_sf"/>
</dbReference>
<dbReference type="PANTHER" id="PTHR30537:SF5">
    <property type="entry name" value="HTH-TYPE TRANSCRIPTIONAL ACTIVATOR TTDR-RELATED"/>
    <property type="match status" value="1"/>
</dbReference>